<dbReference type="Pfam" id="PF00271">
    <property type="entry name" value="Helicase_C"/>
    <property type="match status" value="1"/>
</dbReference>
<dbReference type="Gene3D" id="3.40.50.300">
    <property type="entry name" value="P-loop containing nucleotide triphosphate hydrolases"/>
    <property type="match status" value="2"/>
</dbReference>
<dbReference type="GO" id="GO:0030894">
    <property type="term" value="C:replisome"/>
    <property type="evidence" value="ECO:0007669"/>
    <property type="project" value="TreeGrafter"/>
</dbReference>
<dbReference type="GO" id="GO:0016787">
    <property type="term" value="F:hydrolase activity"/>
    <property type="evidence" value="ECO:0007669"/>
    <property type="project" value="UniProtKB-KW"/>
</dbReference>
<evidence type="ECO:0000313" key="16">
    <source>
        <dbReference type="Proteomes" id="UP000321577"/>
    </source>
</evidence>
<dbReference type="GO" id="GO:0005737">
    <property type="term" value="C:cytoplasm"/>
    <property type="evidence" value="ECO:0007669"/>
    <property type="project" value="TreeGrafter"/>
</dbReference>
<organism evidence="15 16">
    <name type="scientific">Brevifollis gellanilyticus</name>
    <dbReference type="NCBI Taxonomy" id="748831"/>
    <lineage>
        <taxon>Bacteria</taxon>
        <taxon>Pseudomonadati</taxon>
        <taxon>Verrucomicrobiota</taxon>
        <taxon>Verrucomicrobiia</taxon>
        <taxon>Verrucomicrobiales</taxon>
        <taxon>Verrucomicrobiaceae</taxon>
    </lineage>
</organism>
<evidence type="ECO:0000256" key="8">
    <source>
        <dbReference type="ARBA" id="ARBA00023235"/>
    </source>
</evidence>
<keyword evidence="3" id="KW-0547">Nucleotide-binding</keyword>
<evidence type="ECO:0000259" key="13">
    <source>
        <dbReference type="PROSITE" id="PS51192"/>
    </source>
</evidence>
<dbReference type="InterPro" id="IPR032284">
    <property type="entry name" value="RecQ_Zn-bd"/>
</dbReference>
<dbReference type="AlphaFoldDB" id="A0A512MCV6"/>
<sequence length="646" mass="72918">MPHDLHTTLKTQFGHKAFRPGQERVMQALLEGRSALALFPTSAGKSLCYQLPALLMEGVTLVISPLIALMKDQVQALRARGISAARLDSSLTQEQAGQVFEELRNGTLKLLYIAPERLMNENFIERLKRLKIAMMAVDEAHCISEWGHNFRPEYLRLAHVAKDLGIRPVLALTATATPDVARDIRAAFGITDADHVQTSFHRPNLHYRITPCPVAKKKEYLTKVLLKRKVPSIVYVTLQNTAEGVATHLQKNGVNALAYHAGLADEHRHAAQDSFMDGSVDVIVATIAFGMGIDKSDIRAVYHYNLPKTLENYMQETGRAGRDGKVSVCELLACGDDCTVLENFTFGDTPTPQALRQLVDHLLRQGQEFDFSLYELSQATDIRPLVIETVLTNLELRGVMRPLGSFYSSYQFRLLQPEARVLSGHKPDRQAFLRRLFAAGNKGTKWTTLNPDEAATAMEEDRERILKALTWLQEAGEIELKPSGSRQRYRLCDEHEKRNPEQISEEMQKLFSKREKRDVERLNQVLEMASHRGCLTRWLLSYFGEEMAEDCGTCTSCLERAKGAVMDEPREIPRARAPEITDEDITAIRTLMNERHAALRTPRQLTRFLCGLTSPATSRARMTKHDLFGQLERVPFANVLEQVETM</sequence>
<keyword evidence="6" id="KW-0067">ATP-binding</keyword>
<comment type="caution">
    <text evidence="15">The sequence shown here is derived from an EMBL/GenBank/DDBJ whole genome shotgun (WGS) entry which is preliminary data.</text>
</comment>
<reference evidence="15 16" key="1">
    <citation type="submission" date="2019-07" db="EMBL/GenBank/DDBJ databases">
        <title>Whole genome shotgun sequence of Brevifollis gellanilyticus NBRC 108608.</title>
        <authorList>
            <person name="Hosoyama A."/>
            <person name="Uohara A."/>
            <person name="Ohji S."/>
            <person name="Ichikawa N."/>
        </authorList>
    </citation>
    <scope>NUCLEOTIDE SEQUENCE [LARGE SCALE GENOMIC DNA]</scope>
    <source>
        <strain evidence="15 16">NBRC 108608</strain>
    </source>
</reference>
<dbReference type="EMBL" id="BKAG01000032">
    <property type="protein sequence ID" value="GEP44565.1"/>
    <property type="molecule type" value="Genomic_DNA"/>
</dbReference>
<protein>
    <recommendedName>
        <fullName evidence="11">ATP-dependent DNA helicase RecQ</fullName>
        <ecNumber evidence="10">5.6.2.4</ecNumber>
    </recommendedName>
    <alternativeName>
        <fullName evidence="12">DNA 3'-5' helicase RecQ</fullName>
    </alternativeName>
</protein>
<evidence type="ECO:0000256" key="11">
    <source>
        <dbReference type="ARBA" id="ARBA00044535"/>
    </source>
</evidence>
<keyword evidence="7" id="KW-0238">DNA-binding</keyword>
<dbReference type="Pfam" id="PF16124">
    <property type="entry name" value="RecQ_Zn_bind"/>
    <property type="match status" value="1"/>
</dbReference>
<dbReference type="Proteomes" id="UP000321577">
    <property type="component" value="Unassembled WGS sequence"/>
</dbReference>
<evidence type="ECO:0000256" key="9">
    <source>
        <dbReference type="ARBA" id="ARBA00034617"/>
    </source>
</evidence>
<evidence type="ECO:0000256" key="4">
    <source>
        <dbReference type="ARBA" id="ARBA00022801"/>
    </source>
</evidence>
<evidence type="ECO:0000313" key="15">
    <source>
        <dbReference type="EMBL" id="GEP44565.1"/>
    </source>
</evidence>
<dbReference type="PROSITE" id="PS51194">
    <property type="entry name" value="HELICASE_CTER"/>
    <property type="match status" value="1"/>
</dbReference>
<dbReference type="EC" id="5.6.2.4" evidence="10"/>
<dbReference type="InterPro" id="IPR011545">
    <property type="entry name" value="DEAD/DEAH_box_helicase_dom"/>
</dbReference>
<gene>
    <name evidence="15" type="ORF">BGE01nite_38560</name>
</gene>
<dbReference type="Gene3D" id="1.10.10.10">
    <property type="entry name" value="Winged helix-like DNA-binding domain superfamily/Winged helix DNA-binding domain"/>
    <property type="match status" value="1"/>
</dbReference>
<keyword evidence="8" id="KW-0413">Isomerase</keyword>
<accession>A0A512MCV6</accession>
<keyword evidence="4" id="KW-0378">Hydrolase</keyword>
<evidence type="ECO:0000256" key="1">
    <source>
        <dbReference type="ARBA" id="ARBA00005446"/>
    </source>
</evidence>
<dbReference type="PANTHER" id="PTHR13710">
    <property type="entry name" value="DNA HELICASE RECQ FAMILY MEMBER"/>
    <property type="match status" value="1"/>
</dbReference>
<keyword evidence="16" id="KW-1185">Reference proteome</keyword>
<dbReference type="FunFam" id="3.40.50.300:FF:001389">
    <property type="entry name" value="ATP-dependent DNA helicase RecQ"/>
    <property type="match status" value="1"/>
</dbReference>
<dbReference type="PROSITE" id="PS51192">
    <property type="entry name" value="HELICASE_ATP_BIND_1"/>
    <property type="match status" value="1"/>
</dbReference>
<dbReference type="GO" id="GO:0006310">
    <property type="term" value="P:DNA recombination"/>
    <property type="evidence" value="ECO:0007669"/>
    <property type="project" value="InterPro"/>
</dbReference>
<evidence type="ECO:0000256" key="5">
    <source>
        <dbReference type="ARBA" id="ARBA00022806"/>
    </source>
</evidence>
<feature type="domain" description="Helicase C-terminal" evidence="14">
    <location>
        <begin position="220"/>
        <end position="377"/>
    </location>
</feature>
<dbReference type="OrthoDB" id="143059at2"/>
<evidence type="ECO:0000256" key="3">
    <source>
        <dbReference type="ARBA" id="ARBA00022741"/>
    </source>
</evidence>
<dbReference type="GO" id="GO:0043138">
    <property type="term" value="F:3'-5' DNA helicase activity"/>
    <property type="evidence" value="ECO:0007669"/>
    <property type="project" value="UniProtKB-EC"/>
</dbReference>
<evidence type="ECO:0000256" key="7">
    <source>
        <dbReference type="ARBA" id="ARBA00023125"/>
    </source>
</evidence>
<dbReference type="InterPro" id="IPR036388">
    <property type="entry name" value="WH-like_DNA-bd_sf"/>
</dbReference>
<keyword evidence="5 15" id="KW-0347">Helicase</keyword>
<dbReference type="PANTHER" id="PTHR13710:SF105">
    <property type="entry name" value="ATP-DEPENDENT DNA HELICASE Q1"/>
    <property type="match status" value="1"/>
</dbReference>
<dbReference type="InterPro" id="IPR004589">
    <property type="entry name" value="DNA_helicase_ATP-dep_RecQ"/>
</dbReference>
<dbReference type="NCBIfam" id="TIGR00614">
    <property type="entry name" value="recQ_fam"/>
    <property type="match status" value="1"/>
</dbReference>
<proteinExistence type="inferred from homology"/>
<dbReference type="SMART" id="SM00487">
    <property type="entry name" value="DEXDc"/>
    <property type="match status" value="1"/>
</dbReference>
<comment type="similarity">
    <text evidence="1">Belongs to the helicase family. RecQ subfamily.</text>
</comment>
<dbReference type="InterPro" id="IPR014001">
    <property type="entry name" value="Helicase_ATP-bd"/>
</dbReference>
<dbReference type="GO" id="GO:0003677">
    <property type="term" value="F:DNA binding"/>
    <property type="evidence" value="ECO:0007669"/>
    <property type="project" value="UniProtKB-KW"/>
</dbReference>
<evidence type="ECO:0000256" key="2">
    <source>
        <dbReference type="ARBA" id="ARBA00022723"/>
    </source>
</evidence>
<name>A0A512MCV6_9BACT</name>
<evidence type="ECO:0000256" key="6">
    <source>
        <dbReference type="ARBA" id="ARBA00022840"/>
    </source>
</evidence>
<evidence type="ECO:0000256" key="12">
    <source>
        <dbReference type="ARBA" id="ARBA00044550"/>
    </source>
</evidence>
<dbReference type="GO" id="GO:0005524">
    <property type="term" value="F:ATP binding"/>
    <property type="evidence" value="ECO:0007669"/>
    <property type="project" value="UniProtKB-KW"/>
</dbReference>
<dbReference type="CDD" id="cd17920">
    <property type="entry name" value="DEXHc_RecQ"/>
    <property type="match status" value="1"/>
</dbReference>
<evidence type="ECO:0000259" key="14">
    <source>
        <dbReference type="PROSITE" id="PS51194"/>
    </source>
</evidence>
<dbReference type="InterPro" id="IPR027417">
    <property type="entry name" value="P-loop_NTPase"/>
</dbReference>
<comment type="catalytic activity">
    <reaction evidence="9">
        <text>Couples ATP hydrolysis with the unwinding of duplex DNA by translocating in the 3'-5' direction.</text>
        <dbReference type="EC" id="5.6.2.4"/>
    </reaction>
</comment>
<feature type="domain" description="Helicase ATP-binding" evidence="13">
    <location>
        <begin position="26"/>
        <end position="194"/>
    </location>
</feature>
<evidence type="ECO:0000256" key="10">
    <source>
        <dbReference type="ARBA" id="ARBA00034808"/>
    </source>
</evidence>
<dbReference type="GO" id="GO:0043590">
    <property type="term" value="C:bacterial nucleoid"/>
    <property type="evidence" value="ECO:0007669"/>
    <property type="project" value="TreeGrafter"/>
</dbReference>
<dbReference type="SUPFAM" id="SSF52540">
    <property type="entry name" value="P-loop containing nucleoside triphosphate hydrolases"/>
    <property type="match status" value="1"/>
</dbReference>
<keyword evidence="2" id="KW-0479">Metal-binding</keyword>
<dbReference type="Pfam" id="PF00270">
    <property type="entry name" value="DEAD"/>
    <property type="match status" value="1"/>
</dbReference>
<dbReference type="RefSeq" id="WP_146852636.1">
    <property type="nucleotide sequence ID" value="NZ_BKAG01000032.1"/>
</dbReference>
<dbReference type="GO" id="GO:0009378">
    <property type="term" value="F:four-way junction helicase activity"/>
    <property type="evidence" value="ECO:0007669"/>
    <property type="project" value="TreeGrafter"/>
</dbReference>
<dbReference type="SMART" id="SM00490">
    <property type="entry name" value="HELICc"/>
    <property type="match status" value="1"/>
</dbReference>
<dbReference type="GO" id="GO:0006281">
    <property type="term" value="P:DNA repair"/>
    <property type="evidence" value="ECO:0007669"/>
    <property type="project" value="TreeGrafter"/>
</dbReference>
<dbReference type="GO" id="GO:0046872">
    <property type="term" value="F:metal ion binding"/>
    <property type="evidence" value="ECO:0007669"/>
    <property type="project" value="UniProtKB-KW"/>
</dbReference>
<dbReference type="InterPro" id="IPR001650">
    <property type="entry name" value="Helicase_C-like"/>
</dbReference>